<comment type="caution">
    <text evidence="2">The sequence shown here is derived from an EMBL/GenBank/DDBJ whole genome shotgun (WGS) entry which is preliminary data.</text>
</comment>
<organism evidence="2 3">
    <name type="scientific">Coprinellus micaceus</name>
    <name type="common">Glistening ink-cap mushroom</name>
    <name type="synonym">Coprinus micaceus</name>
    <dbReference type="NCBI Taxonomy" id="71717"/>
    <lineage>
        <taxon>Eukaryota</taxon>
        <taxon>Fungi</taxon>
        <taxon>Dikarya</taxon>
        <taxon>Basidiomycota</taxon>
        <taxon>Agaricomycotina</taxon>
        <taxon>Agaricomycetes</taxon>
        <taxon>Agaricomycetidae</taxon>
        <taxon>Agaricales</taxon>
        <taxon>Agaricineae</taxon>
        <taxon>Psathyrellaceae</taxon>
        <taxon>Coprinellus</taxon>
    </lineage>
</organism>
<gene>
    <name evidence="2" type="ORF">FA13DRAFT_354882</name>
</gene>
<feature type="compositionally biased region" description="Acidic residues" evidence="1">
    <location>
        <begin position="90"/>
        <end position="99"/>
    </location>
</feature>
<proteinExistence type="predicted"/>
<reference evidence="2 3" key="1">
    <citation type="journal article" date="2019" name="Nat. Ecol. Evol.">
        <title>Megaphylogeny resolves global patterns of mushroom evolution.</title>
        <authorList>
            <person name="Varga T."/>
            <person name="Krizsan K."/>
            <person name="Foldi C."/>
            <person name="Dima B."/>
            <person name="Sanchez-Garcia M."/>
            <person name="Sanchez-Ramirez S."/>
            <person name="Szollosi G.J."/>
            <person name="Szarkandi J.G."/>
            <person name="Papp V."/>
            <person name="Albert L."/>
            <person name="Andreopoulos W."/>
            <person name="Angelini C."/>
            <person name="Antonin V."/>
            <person name="Barry K.W."/>
            <person name="Bougher N.L."/>
            <person name="Buchanan P."/>
            <person name="Buyck B."/>
            <person name="Bense V."/>
            <person name="Catcheside P."/>
            <person name="Chovatia M."/>
            <person name="Cooper J."/>
            <person name="Damon W."/>
            <person name="Desjardin D."/>
            <person name="Finy P."/>
            <person name="Geml J."/>
            <person name="Haridas S."/>
            <person name="Hughes K."/>
            <person name="Justo A."/>
            <person name="Karasinski D."/>
            <person name="Kautmanova I."/>
            <person name="Kiss B."/>
            <person name="Kocsube S."/>
            <person name="Kotiranta H."/>
            <person name="LaButti K.M."/>
            <person name="Lechner B.E."/>
            <person name="Liimatainen K."/>
            <person name="Lipzen A."/>
            <person name="Lukacs Z."/>
            <person name="Mihaltcheva S."/>
            <person name="Morgado L.N."/>
            <person name="Niskanen T."/>
            <person name="Noordeloos M.E."/>
            <person name="Ohm R.A."/>
            <person name="Ortiz-Santana B."/>
            <person name="Ovrebo C."/>
            <person name="Racz N."/>
            <person name="Riley R."/>
            <person name="Savchenko A."/>
            <person name="Shiryaev A."/>
            <person name="Soop K."/>
            <person name="Spirin V."/>
            <person name="Szebenyi C."/>
            <person name="Tomsovsky M."/>
            <person name="Tulloss R.E."/>
            <person name="Uehling J."/>
            <person name="Grigoriev I.V."/>
            <person name="Vagvolgyi C."/>
            <person name="Papp T."/>
            <person name="Martin F.M."/>
            <person name="Miettinen O."/>
            <person name="Hibbett D.S."/>
            <person name="Nagy L.G."/>
        </authorList>
    </citation>
    <scope>NUCLEOTIDE SEQUENCE [LARGE SCALE GENOMIC DNA]</scope>
    <source>
        <strain evidence="2 3">FP101781</strain>
    </source>
</reference>
<evidence type="ECO:0000313" key="2">
    <source>
        <dbReference type="EMBL" id="TEB31264.1"/>
    </source>
</evidence>
<sequence>MGRRAKQKQGAPDARELETLISSKKLGKRKANEEDGEDAPAARSERPAKKVKDSSAKREKKEKKPAKKGEKKEMKSASKGKKGKAAGSDDGWEDVEDGFELGGEANELLNDSDEDAFIGDLNELDDEFGDEYVSSILT</sequence>
<dbReference type="AlphaFoldDB" id="A0A4Y7TBE6"/>
<accession>A0A4Y7TBE6</accession>
<protein>
    <submittedName>
        <fullName evidence="2">Uncharacterized protein</fullName>
    </submittedName>
</protein>
<feature type="compositionally biased region" description="Basic and acidic residues" evidence="1">
    <location>
        <begin position="43"/>
        <end position="59"/>
    </location>
</feature>
<feature type="compositionally biased region" description="Basic and acidic residues" evidence="1">
    <location>
        <begin position="67"/>
        <end position="76"/>
    </location>
</feature>
<feature type="region of interest" description="Disordered" evidence="1">
    <location>
        <begin position="1"/>
        <end position="114"/>
    </location>
</feature>
<dbReference type="EMBL" id="QPFP01000019">
    <property type="protein sequence ID" value="TEB31264.1"/>
    <property type="molecule type" value="Genomic_DNA"/>
</dbReference>
<evidence type="ECO:0000313" key="3">
    <source>
        <dbReference type="Proteomes" id="UP000298030"/>
    </source>
</evidence>
<dbReference type="Proteomes" id="UP000298030">
    <property type="component" value="Unassembled WGS sequence"/>
</dbReference>
<dbReference type="OrthoDB" id="10486055at2759"/>
<name>A0A4Y7TBE6_COPMI</name>
<keyword evidence="3" id="KW-1185">Reference proteome</keyword>
<dbReference type="STRING" id="71717.A0A4Y7TBE6"/>
<evidence type="ECO:0000256" key="1">
    <source>
        <dbReference type="SAM" id="MobiDB-lite"/>
    </source>
</evidence>